<gene>
    <name evidence="1" type="ordered locus">Amico_0153</name>
</gene>
<keyword evidence="2" id="KW-1185">Reference proteome</keyword>
<dbReference type="PANTHER" id="PTHR43808">
    <property type="entry name" value="ACETYLORNITHINE DEACETYLASE"/>
    <property type="match status" value="1"/>
</dbReference>
<reference evidence="1 2" key="1">
    <citation type="journal article" date="2010" name="Stand. Genomic Sci.">
        <title>Complete genome sequence of Aminobacterium colombiense type strain (ALA-1).</title>
        <authorList>
            <person name="Chertkov O."/>
            <person name="Sikorski J."/>
            <person name="Brambilla E."/>
            <person name="Lapidus A."/>
            <person name="Copeland A."/>
            <person name="Glavina Del Rio T."/>
            <person name="Nolan M."/>
            <person name="Lucas S."/>
            <person name="Tice H."/>
            <person name="Cheng J.F."/>
            <person name="Han C."/>
            <person name="Detter J.C."/>
            <person name="Bruce D."/>
            <person name="Tapia R."/>
            <person name="Goodwin L."/>
            <person name="Pitluck S."/>
            <person name="Liolios K."/>
            <person name="Ivanova N."/>
            <person name="Mavromatis K."/>
            <person name="Ovchinnikova G."/>
            <person name="Pati A."/>
            <person name="Chen A."/>
            <person name="Palaniappan K."/>
            <person name="Land M."/>
            <person name="Hauser L."/>
            <person name="Chang Y.J."/>
            <person name="Jeffries C.D."/>
            <person name="Spring S."/>
            <person name="Rohde M."/>
            <person name="Goker M."/>
            <person name="Bristow J."/>
            <person name="Eisen J.A."/>
            <person name="Markowitz V."/>
            <person name="Hugenholtz P."/>
            <person name="Kyrpides N.C."/>
            <person name="Klenk H.P."/>
        </authorList>
    </citation>
    <scope>NUCLEOTIDE SEQUENCE [LARGE SCALE GENOMIC DNA]</scope>
    <source>
        <strain evidence="2">DSM 12261 / ALA-1</strain>
    </source>
</reference>
<dbReference type="STRING" id="572547.Amico_0153"/>
<dbReference type="OrthoDB" id="9815360at2"/>
<dbReference type="PANTHER" id="PTHR43808:SF27">
    <property type="entry name" value="PROTEIN ROCB"/>
    <property type="match status" value="1"/>
</dbReference>
<dbReference type="HOGENOM" id="CLU_037632_0_0_0"/>
<sequence>MTHPPSPERLFSLCIDLASIPSVTGLPGRENEAAYSIYRWLGDLPYFHERPENIFLIPVQNDGLKRHCIAALVEADPPCKETIIITGHFDVVDAKGYGSLESLAFQPQNYTERLKKEALPKDARADLESGQYLFGRGMADMKYGLALEMACMEKFSESPEKMQANLLFLAVCDEEGMSAGMRSAVPWLRGLQKKKNLEYLVCINTEPSVGESAERGYLYLGTIGKIMPLFFCVGREAHVGEYFKGISAPLIASCLMTLVEGDAESADRWKDRVFPPMACLKLADLREQYAVTLPEMAVVFFNSLVVQKTPGQVLEYMNKRAEEALSRALALREGERQKLSFSFDQEEKEQGVVLTIQELIQDVAGQKGCLPQDVLGPILSGIHSGKTIHDRGIEAVRLLLRESNRRGPLIITGFLPPWYPPRCNRDASRGDRVIRMVAQEIVEESADLTEEPLEIKEVFEGIMDLSYMGFQGEEHDMEAVAANMPLWGADYHFPAEDLLSLDVPVMNLGPIGKDVHQYTERINLSYALHVLPPLFVKAIERIPKVYRSLLY</sequence>
<protein>
    <submittedName>
        <fullName evidence="1">Peptidase M20</fullName>
    </submittedName>
</protein>
<dbReference type="PIRSF" id="PIRSF010386">
    <property type="entry name" value="RocB"/>
    <property type="match status" value="1"/>
</dbReference>
<dbReference type="Pfam" id="PF01546">
    <property type="entry name" value="Peptidase_M20"/>
    <property type="match status" value="1"/>
</dbReference>
<evidence type="ECO:0000313" key="1">
    <source>
        <dbReference type="EMBL" id="ADE56300.1"/>
    </source>
</evidence>
<name>D5ECL8_AMICL</name>
<proteinExistence type="predicted"/>
<accession>D5ECL8</accession>
<dbReference type="SUPFAM" id="SSF53187">
    <property type="entry name" value="Zn-dependent exopeptidases"/>
    <property type="match status" value="1"/>
</dbReference>
<dbReference type="GO" id="GO:0016787">
    <property type="term" value="F:hydrolase activity"/>
    <property type="evidence" value="ECO:0007669"/>
    <property type="project" value="InterPro"/>
</dbReference>
<dbReference type="Gene3D" id="3.40.630.10">
    <property type="entry name" value="Zn peptidases"/>
    <property type="match status" value="1"/>
</dbReference>
<dbReference type="AlphaFoldDB" id="D5ECL8"/>
<dbReference type="InterPro" id="IPR050072">
    <property type="entry name" value="Peptidase_M20A"/>
</dbReference>
<dbReference type="InterPro" id="IPR012166">
    <property type="entry name" value="Uncharacterised_RocB"/>
</dbReference>
<dbReference type="eggNOG" id="COG4187">
    <property type="taxonomic scope" value="Bacteria"/>
</dbReference>
<dbReference type="KEGG" id="aco:Amico_0153"/>
<evidence type="ECO:0000313" key="2">
    <source>
        <dbReference type="Proteomes" id="UP000002366"/>
    </source>
</evidence>
<dbReference type="Proteomes" id="UP000002366">
    <property type="component" value="Chromosome"/>
</dbReference>
<organism evidence="1 2">
    <name type="scientific">Aminobacterium colombiense (strain DSM 12261 / ALA-1)</name>
    <dbReference type="NCBI Taxonomy" id="572547"/>
    <lineage>
        <taxon>Bacteria</taxon>
        <taxon>Thermotogati</taxon>
        <taxon>Synergistota</taxon>
        <taxon>Synergistia</taxon>
        <taxon>Synergistales</taxon>
        <taxon>Aminobacteriaceae</taxon>
        <taxon>Aminobacterium</taxon>
    </lineage>
</organism>
<dbReference type="InterPro" id="IPR002933">
    <property type="entry name" value="Peptidase_M20"/>
</dbReference>
<dbReference type="EMBL" id="CP001997">
    <property type="protein sequence ID" value="ADE56300.1"/>
    <property type="molecule type" value="Genomic_DNA"/>
</dbReference>
<dbReference type="RefSeq" id="WP_013047566.1">
    <property type="nucleotide sequence ID" value="NC_014011.1"/>
</dbReference>